<proteinExistence type="inferred from homology"/>
<comment type="catalytic activity">
    <reaction evidence="5">
        <text>D-ribulose 5-phosphate = (2S)-2-hydroxy-3-oxobutyl phosphate + formate + H(+)</text>
        <dbReference type="Rhea" id="RHEA:18457"/>
        <dbReference type="ChEBI" id="CHEBI:15378"/>
        <dbReference type="ChEBI" id="CHEBI:15740"/>
        <dbReference type="ChEBI" id="CHEBI:58121"/>
        <dbReference type="ChEBI" id="CHEBI:58830"/>
        <dbReference type="EC" id="4.1.99.12"/>
    </reaction>
</comment>
<dbReference type="InterPro" id="IPR000422">
    <property type="entry name" value="DHBP_synthase_RibB"/>
</dbReference>
<name>A0ABN0D513_9LACO</name>
<evidence type="ECO:0000256" key="5">
    <source>
        <dbReference type="RuleBase" id="RU003843"/>
    </source>
</evidence>
<keyword evidence="5" id="KW-0464">Manganese</keyword>
<organism evidence="6 7">
    <name type="scientific">Limosilactobacillus oris F0423</name>
    <dbReference type="NCBI Taxonomy" id="944562"/>
    <lineage>
        <taxon>Bacteria</taxon>
        <taxon>Bacillati</taxon>
        <taxon>Bacillota</taxon>
        <taxon>Bacilli</taxon>
        <taxon>Lactobacillales</taxon>
        <taxon>Lactobacillaceae</taxon>
        <taxon>Limosilactobacillus</taxon>
    </lineage>
</organism>
<dbReference type="GO" id="GO:0008686">
    <property type="term" value="F:3,4-dihydroxy-2-butanone-4-phosphate synthase activity"/>
    <property type="evidence" value="ECO:0007669"/>
    <property type="project" value="UniProtKB-EC"/>
</dbReference>
<comment type="similarity">
    <text evidence="5">Belongs to the DHBP synthase family.</text>
</comment>
<evidence type="ECO:0000313" key="6">
    <source>
        <dbReference type="EMBL" id="EGS36783.1"/>
    </source>
</evidence>
<dbReference type="EC" id="4.1.99.12" evidence="5"/>
<dbReference type="Proteomes" id="UP000006035">
    <property type="component" value="Unassembled WGS sequence"/>
</dbReference>
<evidence type="ECO:0000256" key="1">
    <source>
        <dbReference type="ARBA" id="ARBA00002284"/>
    </source>
</evidence>
<dbReference type="RefSeq" id="WP_003715638.1">
    <property type="nucleotide sequence ID" value="NZ_AFTL01000015.1"/>
</dbReference>
<keyword evidence="7" id="KW-1185">Reference proteome</keyword>
<dbReference type="InterPro" id="IPR017945">
    <property type="entry name" value="DHBP_synth_RibB-like_a/b_dom"/>
</dbReference>
<keyword evidence="3 5" id="KW-0686">Riboflavin biosynthesis</keyword>
<keyword evidence="4 5" id="KW-0479">Metal-binding</keyword>
<reference evidence="6 7" key="1">
    <citation type="submission" date="2011-05" db="EMBL/GenBank/DDBJ databases">
        <authorList>
            <person name="Durkin A.S."/>
            <person name="Kim M."/>
            <person name="Radune D."/>
            <person name="Hostetler J."/>
            <person name="Torralba M."/>
            <person name="Gillis M."/>
            <person name="Methe B."/>
            <person name="Sutton G."/>
            <person name="Nelson K.E."/>
        </authorList>
    </citation>
    <scope>NUCLEOTIDE SEQUENCE [LARGE SCALE GENOMIC DNA]</scope>
    <source>
        <strain evidence="6 7">F0423</strain>
    </source>
</reference>
<dbReference type="Pfam" id="PF00926">
    <property type="entry name" value="DHBP_synthase"/>
    <property type="match status" value="1"/>
</dbReference>
<comment type="subunit">
    <text evidence="5">Homodimer.</text>
</comment>
<keyword evidence="5 6" id="KW-0456">Lyase</keyword>
<dbReference type="PANTHER" id="PTHR21327:SF18">
    <property type="entry name" value="3,4-DIHYDROXY-2-BUTANONE 4-PHOSPHATE SYNTHASE"/>
    <property type="match status" value="1"/>
</dbReference>
<dbReference type="EMBL" id="AFTL01000015">
    <property type="protein sequence ID" value="EGS36783.1"/>
    <property type="molecule type" value="Genomic_DNA"/>
</dbReference>
<gene>
    <name evidence="6" type="primary">ribB</name>
    <name evidence="6" type="ORF">HMPREF9102_1861</name>
</gene>
<comment type="pathway">
    <text evidence="2 5">Cofactor biosynthesis; riboflavin biosynthesis; 2-hydroxy-3-oxobutyl phosphate from D-ribulose 5-phosphate: step 1/1.</text>
</comment>
<dbReference type="SUPFAM" id="SSF55821">
    <property type="entry name" value="YrdC/RibB"/>
    <property type="match status" value="1"/>
</dbReference>
<accession>A0ABN0D513</accession>
<sequence>MQNEFSTVEDALTQLKNGGYIILADDESRENEGDLVALGDGIDATTVYEMLNEANGLMCVPVTEKIAHRLGFVPMVEHSTDPNQTPFMVTADGTYEATGVTTGVSAFDRAATIRQIAKPDAQASDFNHPGHIQPLYAQEHGLRDRTGHTEASVDLAYLAGKEPVAVIIEVLKEDGTMARRDSLFELAQRVHVPFITIKQITDYMDAKGIDYAAQLAEKVTE</sequence>
<dbReference type="PANTHER" id="PTHR21327">
    <property type="entry name" value="GTP CYCLOHYDROLASE II-RELATED"/>
    <property type="match status" value="1"/>
</dbReference>
<dbReference type="NCBIfam" id="TIGR00506">
    <property type="entry name" value="ribB"/>
    <property type="match status" value="1"/>
</dbReference>
<evidence type="ECO:0000313" key="7">
    <source>
        <dbReference type="Proteomes" id="UP000006035"/>
    </source>
</evidence>
<evidence type="ECO:0000256" key="2">
    <source>
        <dbReference type="ARBA" id="ARBA00004904"/>
    </source>
</evidence>
<keyword evidence="5" id="KW-0460">Magnesium</keyword>
<evidence type="ECO:0000256" key="3">
    <source>
        <dbReference type="ARBA" id="ARBA00022619"/>
    </source>
</evidence>
<comment type="caution">
    <text evidence="6">The sequence shown here is derived from an EMBL/GenBank/DDBJ whole genome shotgun (WGS) entry which is preliminary data.</text>
</comment>
<dbReference type="Gene3D" id="3.90.870.10">
    <property type="entry name" value="DHBP synthase"/>
    <property type="match status" value="1"/>
</dbReference>
<comment type="cofactor">
    <cofactor evidence="5">
        <name>Mg(2+)</name>
        <dbReference type="ChEBI" id="CHEBI:18420"/>
    </cofactor>
    <cofactor evidence="5">
        <name>Mn(2+)</name>
        <dbReference type="ChEBI" id="CHEBI:29035"/>
    </cofactor>
    <text evidence="5">Binds 2 divalent metal cations per subunit. Magnesium or manganese.</text>
</comment>
<protein>
    <recommendedName>
        <fullName evidence="5">3,4-dihydroxy-2-butanone 4-phosphate synthase</fullName>
        <shortName evidence="5">DHBP synthase</shortName>
        <ecNumber evidence="5">4.1.99.12</ecNumber>
    </recommendedName>
</protein>
<evidence type="ECO:0000256" key="4">
    <source>
        <dbReference type="ARBA" id="ARBA00022723"/>
    </source>
</evidence>
<comment type="function">
    <text evidence="1 5">Catalyzes the conversion of D-ribulose 5-phosphate to formate and 3,4-dihydroxy-2-butanone 4-phosphate.</text>
</comment>